<proteinExistence type="predicted"/>
<evidence type="ECO:0000313" key="2">
    <source>
        <dbReference type="Proteomes" id="UP000270291"/>
    </source>
</evidence>
<dbReference type="EMBL" id="RWIU01000012">
    <property type="protein sequence ID" value="RSK38409.1"/>
    <property type="molecule type" value="Genomic_DNA"/>
</dbReference>
<dbReference type="RefSeq" id="WP_125440629.1">
    <property type="nucleotide sequence ID" value="NZ_RWIU01000012.1"/>
</dbReference>
<reference evidence="1 2" key="1">
    <citation type="submission" date="2018-12" db="EMBL/GenBank/DDBJ databases">
        <authorList>
            <person name="Feng G."/>
            <person name="Zhu H."/>
        </authorList>
    </citation>
    <scope>NUCLEOTIDE SEQUENCE [LARGE SCALE GENOMIC DNA]</scope>
    <source>
        <strain evidence="1 2">LMG 26000</strain>
    </source>
</reference>
<protein>
    <submittedName>
        <fullName evidence="1">Uncharacterized protein</fullName>
    </submittedName>
</protein>
<accession>A0A3R9M6L6</accession>
<gene>
    <name evidence="1" type="ORF">EI293_21565</name>
</gene>
<name>A0A3R9M6L6_9BACT</name>
<comment type="caution">
    <text evidence="1">The sequence shown here is derived from an EMBL/GenBank/DDBJ whole genome shotgun (WGS) entry which is preliminary data.</text>
</comment>
<dbReference type="Proteomes" id="UP000270291">
    <property type="component" value="Unassembled WGS sequence"/>
</dbReference>
<sequence>MEKIPAQCQVFWALDSKRKLGSPKVSMWASDGEIDTHVPYLRFHFAGEPPLDSPIYNQLAACIHTYQGLTQWACLCDPARSRHYFLLPQVFAPYLFTHGVNKEQMLLMMDEQVYQENILVAKCDVPNLSRYIEQNWKG</sequence>
<dbReference type="OrthoDB" id="1495146at2"/>
<dbReference type="AlphaFoldDB" id="A0A3R9M6L6"/>
<keyword evidence="2" id="KW-1185">Reference proteome</keyword>
<organism evidence="1 2">
    <name type="scientific">Hymenobacter perfusus</name>
    <dbReference type="NCBI Taxonomy" id="1236770"/>
    <lineage>
        <taxon>Bacteria</taxon>
        <taxon>Pseudomonadati</taxon>
        <taxon>Bacteroidota</taxon>
        <taxon>Cytophagia</taxon>
        <taxon>Cytophagales</taxon>
        <taxon>Hymenobacteraceae</taxon>
        <taxon>Hymenobacter</taxon>
    </lineage>
</organism>
<evidence type="ECO:0000313" key="1">
    <source>
        <dbReference type="EMBL" id="RSK38409.1"/>
    </source>
</evidence>